<protein>
    <recommendedName>
        <fullName evidence="1">CMP/dCMP-type deaminase domain-containing protein</fullName>
    </recommendedName>
</protein>
<dbReference type="InterPro" id="IPR016193">
    <property type="entry name" value="Cytidine_deaminase-like"/>
</dbReference>
<keyword evidence="3" id="KW-1185">Reference proteome</keyword>
<proteinExistence type="predicted"/>
<comment type="caution">
    <text evidence="2">The sequence shown here is derived from an EMBL/GenBank/DDBJ whole genome shotgun (WGS) entry which is preliminary data.</text>
</comment>
<dbReference type="Pfam" id="PF18785">
    <property type="entry name" value="Inv-AAD"/>
    <property type="match status" value="1"/>
</dbReference>
<sequence>MSLTHDDHFHYLKLALAEARKSPPKPTNFCVGAVLVSPSKTHTNFEGTCSTCDPKILTTGYTLECPGNTHAEQSCFIKLAKEYCCDESTLGERLSEDAVLYTTMEPCNKRSVGNTPCADRILGLKRQNGNLAIKTVVVGVTEPDTFVGINEGKRKLEEAGIQVLHVPGLEEDILKVATAGHEKQQDG</sequence>
<dbReference type="Proteomes" id="UP001305779">
    <property type="component" value="Unassembled WGS sequence"/>
</dbReference>
<evidence type="ECO:0000313" key="3">
    <source>
        <dbReference type="Proteomes" id="UP001305779"/>
    </source>
</evidence>
<dbReference type="PROSITE" id="PS51747">
    <property type="entry name" value="CYT_DCMP_DEAMINASES_2"/>
    <property type="match status" value="1"/>
</dbReference>
<gene>
    <name evidence="2" type="ORF">PRZ48_005579</name>
</gene>
<evidence type="ECO:0000259" key="1">
    <source>
        <dbReference type="PROSITE" id="PS51747"/>
    </source>
</evidence>
<feature type="domain" description="CMP/dCMP-type deaminase" evidence="1">
    <location>
        <begin position="6"/>
        <end position="164"/>
    </location>
</feature>
<evidence type="ECO:0000313" key="2">
    <source>
        <dbReference type="EMBL" id="KAK4502156.1"/>
    </source>
</evidence>
<name>A0ABR0EKT5_ZASCE</name>
<accession>A0ABR0EKT5</accession>
<dbReference type="Gene3D" id="3.40.140.10">
    <property type="entry name" value="Cytidine Deaminase, domain 2"/>
    <property type="match status" value="1"/>
</dbReference>
<organism evidence="2 3">
    <name type="scientific">Zasmidium cellare</name>
    <name type="common">Wine cellar mold</name>
    <name type="synonym">Racodium cellare</name>
    <dbReference type="NCBI Taxonomy" id="395010"/>
    <lineage>
        <taxon>Eukaryota</taxon>
        <taxon>Fungi</taxon>
        <taxon>Dikarya</taxon>
        <taxon>Ascomycota</taxon>
        <taxon>Pezizomycotina</taxon>
        <taxon>Dothideomycetes</taxon>
        <taxon>Dothideomycetidae</taxon>
        <taxon>Mycosphaerellales</taxon>
        <taxon>Mycosphaerellaceae</taxon>
        <taxon>Zasmidium</taxon>
    </lineage>
</organism>
<dbReference type="InterPro" id="IPR002125">
    <property type="entry name" value="CMP_dCMP_dom"/>
</dbReference>
<dbReference type="EMBL" id="JAXOVC010000004">
    <property type="protein sequence ID" value="KAK4502156.1"/>
    <property type="molecule type" value="Genomic_DNA"/>
</dbReference>
<dbReference type="SUPFAM" id="SSF53927">
    <property type="entry name" value="Cytidine deaminase-like"/>
    <property type="match status" value="1"/>
</dbReference>
<reference evidence="2 3" key="1">
    <citation type="journal article" date="2023" name="G3 (Bethesda)">
        <title>A chromosome-level genome assembly of Zasmidium syzygii isolated from banana leaves.</title>
        <authorList>
            <person name="van Westerhoven A.C."/>
            <person name="Mehrabi R."/>
            <person name="Talebi R."/>
            <person name="Steentjes M.B.F."/>
            <person name="Corcolon B."/>
            <person name="Chong P.A."/>
            <person name="Kema G.H.J."/>
            <person name="Seidl M.F."/>
        </authorList>
    </citation>
    <scope>NUCLEOTIDE SEQUENCE [LARGE SCALE GENOMIC DNA]</scope>
    <source>
        <strain evidence="2 3">P124</strain>
    </source>
</reference>